<comment type="caution">
    <text evidence="1">The sequence shown here is derived from an EMBL/GenBank/DDBJ whole genome shotgun (WGS) entry which is preliminary data.</text>
</comment>
<proteinExistence type="predicted"/>
<keyword evidence="2" id="KW-1185">Reference proteome</keyword>
<gene>
    <name evidence="1" type="ORF">AKJ42_02325</name>
</gene>
<dbReference type="EMBL" id="LHXW01000021">
    <property type="protein sequence ID" value="KXA99869.1"/>
    <property type="molecule type" value="Genomic_DNA"/>
</dbReference>
<sequence>MIRTYVGSASLPSLSEEDIPNCADSVVWLMCEECGYVHSVPITCGRRTCSDCAYRRFLRLKGRYQELFNELVNPKLLTLTLRRSWDLDGLIERAIDGFRRLRRRKILEKALGGLYSVEVKPPTELGWYVHIHVVIDGLFMLQGKLSEEWRDITGDSFIVDIRDLRRRKAGVFYVLGYISSKTKVEETWEGVPKWRKREFEEAVRHRRLIQAFGYFFGTVCASSDSFECPKCGCTEWIFLGVECVSRKKVTLLDWVENVDPPDS</sequence>
<dbReference type="AlphaFoldDB" id="A0A133V0A3"/>
<name>A0A133V0A3_9EURY</name>
<evidence type="ECO:0000313" key="1">
    <source>
        <dbReference type="EMBL" id="KXA99869.1"/>
    </source>
</evidence>
<evidence type="ECO:0000313" key="2">
    <source>
        <dbReference type="Proteomes" id="UP000070520"/>
    </source>
</evidence>
<organism evidence="1 2">
    <name type="scientific">candidate division MSBL1 archaeon SCGC-AAA261C02</name>
    <dbReference type="NCBI Taxonomy" id="1698272"/>
    <lineage>
        <taxon>Archaea</taxon>
        <taxon>Methanobacteriati</taxon>
        <taxon>Methanobacteriota</taxon>
        <taxon>candidate division MSBL1</taxon>
    </lineage>
</organism>
<evidence type="ECO:0008006" key="3">
    <source>
        <dbReference type="Google" id="ProtNLM"/>
    </source>
</evidence>
<accession>A0A133V0A3</accession>
<protein>
    <recommendedName>
        <fullName evidence="3">Transposase zinc-binding domain-containing protein</fullName>
    </recommendedName>
</protein>
<reference evidence="1 2" key="1">
    <citation type="journal article" date="2016" name="Sci. Rep.">
        <title>Metabolic traits of an uncultured archaeal lineage -MSBL1- from brine pools of the Red Sea.</title>
        <authorList>
            <person name="Mwirichia R."/>
            <person name="Alam I."/>
            <person name="Rashid M."/>
            <person name="Vinu M."/>
            <person name="Ba-Alawi W."/>
            <person name="Anthony Kamau A."/>
            <person name="Kamanda Ngugi D."/>
            <person name="Goker M."/>
            <person name="Klenk H.P."/>
            <person name="Bajic V."/>
            <person name="Stingl U."/>
        </authorList>
    </citation>
    <scope>NUCLEOTIDE SEQUENCE [LARGE SCALE GENOMIC DNA]</scope>
    <source>
        <strain evidence="1">SCGC-AAA261C02</strain>
    </source>
</reference>
<dbReference type="Proteomes" id="UP000070520">
    <property type="component" value="Unassembled WGS sequence"/>
</dbReference>